<accession>A0ACC2AGT9</accession>
<keyword evidence="2" id="KW-1185">Reference proteome</keyword>
<reference evidence="2" key="1">
    <citation type="journal article" date="2024" name="Proc. Natl. Acad. Sci. U.S.A.">
        <title>Extraordinary preservation of gene collinearity over three hundred million years revealed in homosporous lycophytes.</title>
        <authorList>
            <person name="Li C."/>
            <person name="Wickell D."/>
            <person name="Kuo L.Y."/>
            <person name="Chen X."/>
            <person name="Nie B."/>
            <person name="Liao X."/>
            <person name="Peng D."/>
            <person name="Ji J."/>
            <person name="Jenkins J."/>
            <person name="Williams M."/>
            <person name="Shu S."/>
            <person name="Plott C."/>
            <person name="Barry K."/>
            <person name="Rajasekar S."/>
            <person name="Grimwood J."/>
            <person name="Han X."/>
            <person name="Sun S."/>
            <person name="Hou Z."/>
            <person name="He W."/>
            <person name="Dai G."/>
            <person name="Sun C."/>
            <person name="Schmutz J."/>
            <person name="Leebens-Mack J.H."/>
            <person name="Li F.W."/>
            <person name="Wang L."/>
        </authorList>
    </citation>
    <scope>NUCLEOTIDE SEQUENCE [LARGE SCALE GENOMIC DNA]</scope>
    <source>
        <strain evidence="2">cv. PW_Plant_1</strain>
    </source>
</reference>
<name>A0ACC2AGT9_DIPCM</name>
<gene>
    <name evidence="1" type="ORF">O6H91_22G069400</name>
</gene>
<protein>
    <submittedName>
        <fullName evidence="1">Uncharacterized protein</fullName>
    </submittedName>
</protein>
<evidence type="ECO:0000313" key="2">
    <source>
        <dbReference type="Proteomes" id="UP001162992"/>
    </source>
</evidence>
<comment type="caution">
    <text evidence="1">The sequence shown here is derived from an EMBL/GenBank/DDBJ whole genome shotgun (WGS) entry which is preliminary data.</text>
</comment>
<organism evidence="1 2">
    <name type="scientific">Diphasiastrum complanatum</name>
    <name type="common">Issler's clubmoss</name>
    <name type="synonym">Lycopodium complanatum</name>
    <dbReference type="NCBI Taxonomy" id="34168"/>
    <lineage>
        <taxon>Eukaryota</taxon>
        <taxon>Viridiplantae</taxon>
        <taxon>Streptophyta</taxon>
        <taxon>Embryophyta</taxon>
        <taxon>Tracheophyta</taxon>
        <taxon>Lycopodiopsida</taxon>
        <taxon>Lycopodiales</taxon>
        <taxon>Lycopodiaceae</taxon>
        <taxon>Lycopodioideae</taxon>
        <taxon>Diphasiastrum</taxon>
    </lineage>
</organism>
<evidence type="ECO:0000313" key="1">
    <source>
        <dbReference type="EMBL" id="KAJ7516754.1"/>
    </source>
</evidence>
<dbReference type="Proteomes" id="UP001162992">
    <property type="component" value="Chromosome 22"/>
</dbReference>
<proteinExistence type="predicted"/>
<dbReference type="EMBL" id="CM055113">
    <property type="protein sequence ID" value="KAJ7516754.1"/>
    <property type="molecule type" value="Genomic_DNA"/>
</dbReference>
<sequence length="675" mass="76186">MEGFSREQASVKRVLLLYLLFSWSSKGDFASLLPASGGSNSPNSSNLTPYRRAELSQLSWSAAHVVYLGFLKEDGCLDSNLIAEGEEVGSEDDENVSIDANNEKTWQEYGGEKGSAESLKPEGYNFDTCPPEMRDYIPCLDNVAAIKSLQSTAKGEKWERHCPQGKSRLCCLIPAPKGYKSPIRWPKSRDEVWYNNVPHTRLVADKGGQNWIAIAKDKFKFPGGGTQFAHGADQYLDQMSQMLPDLKFGTHVRVALDIGCGVASWGAYLLARGVLTLSIAPKDVHENQIQFALERGIPAMIAVLATHRLLYPSQAFDLIHCSRCRIEWTRDDGVLLLEVDRVLKAGGYFAWAAQPVYKHEESNQRTWLDMEDLATRMCWKLVAKQGYIAIWQKPIDKSCYSNRLPGALPTLCDINEDPDSVWYVTLKACITLPRNNPDKFFWLDYPARLDNPPVRLQSLHIDAIASKNEVFEADRRYWIEIVQGYLRGLSLKIEDIRNVMDMRACYGGFAAALADQKVDWWVMNVVPISGINTLPIIYDRGLIGVAHDWCEPFDTYPRTYDLLHVHGLFTLEQDRCNIAHIILEMDRILRPGGWVLIRESMAMALSVEVLAKSVRWKTHLLDTENGPFGKDKLLSCQKEIKDLYEECMAWAQLLVFLVGLVGHHQTSAKAFAIFA</sequence>